<evidence type="ECO:0000313" key="2">
    <source>
        <dbReference type="Proteomes" id="UP001139981"/>
    </source>
</evidence>
<organism evidence="1 2">
    <name type="scientific">Coemansia aciculifera</name>
    <dbReference type="NCBI Taxonomy" id="417176"/>
    <lineage>
        <taxon>Eukaryota</taxon>
        <taxon>Fungi</taxon>
        <taxon>Fungi incertae sedis</taxon>
        <taxon>Zoopagomycota</taxon>
        <taxon>Kickxellomycotina</taxon>
        <taxon>Kickxellomycetes</taxon>
        <taxon>Kickxellales</taxon>
        <taxon>Kickxellaceae</taxon>
        <taxon>Coemansia</taxon>
    </lineage>
</organism>
<proteinExistence type="predicted"/>
<accession>A0ACC1MAN7</accession>
<evidence type="ECO:0000313" key="1">
    <source>
        <dbReference type="EMBL" id="KAJ2900372.1"/>
    </source>
</evidence>
<dbReference type="Proteomes" id="UP001139981">
    <property type="component" value="Unassembled WGS sequence"/>
</dbReference>
<gene>
    <name evidence="1" type="ORF">IWW38_000539</name>
</gene>
<dbReference type="EMBL" id="JANBVB010000006">
    <property type="protein sequence ID" value="KAJ2900372.1"/>
    <property type="molecule type" value="Genomic_DNA"/>
</dbReference>
<comment type="caution">
    <text evidence="1">The sequence shown here is derived from an EMBL/GenBank/DDBJ whole genome shotgun (WGS) entry which is preliminary data.</text>
</comment>
<name>A0ACC1MAN7_9FUNG</name>
<keyword evidence="2" id="KW-1185">Reference proteome</keyword>
<sequence>MAKNNSDRVDYFALVSSHGEAPLDPQAIEDGLLVATADIGAHTSSKRQEHISTLLSRFVYTDRDRHGAKGTSLALTLLKTLGRQADDSDELGTEQALTGLLKLALEMKDLAEKDSDIYEQPSKYAVDACNEALTCVANTMLLLPKTRELVANGCHGTDAVDVLLRSKLADVAATAFLCGRCLLLSLESPVAATCCVSSLDLPTTLARVIRSYLDRHESVVSGDRFSPQQVMSELFKAAMSLCVYYQRSIPRVATSDISASSDDSLPPEHAAKFIDILKICLDVLNDSSLSATGHLSDAAKQAIVIALNFPTRSPDAILRCWLPGDHDQNSEDLLAEQSRYRNVDCIYQLFGTLVDAAVSETTTDGSELYSNEITPLALVLVRLVAEHEDVRSRIFHQIFPKDADYEVLPEDRPGLSGKLVRLMRMPQGGMLSGAIGDFLLALLGQDVAKFVLAAGYGNAAGYMLARGIAIPESVLKQVADDAEHMVDPVTGRYMDPAGGKALADMTDEEKEREAERLFVLFERLNKTGFIKVDNPVRAAMESGRFQEVEEDSSGDS</sequence>
<reference evidence="1" key="1">
    <citation type="submission" date="2022-07" db="EMBL/GenBank/DDBJ databases">
        <title>Phylogenomic reconstructions and comparative analyses of Kickxellomycotina fungi.</title>
        <authorList>
            <person name="Reynolds N.K."/>
            <person name="Stajich J.E."/>
            <person name="Barry K."/>
            <person name="Grigoriev I.V."/>
            <person name="Crous P."/>
            <person name="Smith M.E."/>
        </authorList>
    </citation>
    <scope>NUCLEOTIDE SEQUENCE</scope>
    <source>
        <strain evidence="1">CBS 190363</strain>
    </source>
</reference>
<protein>
    <submittedName>
        <fullName evidence="1">Uncharacterized protein</fullName>
    </submittedName>
</protein>